<dbReference type="Proteomes" id="UP000192380">
    <property type="component" value="Chromosome"/>
</dbReference>
<organism evidence="2 3">
    <name type="scientific">Pantoea stewartii subsp. stewartii DC283</name>
    <dbReference type="NCBI Taxonomy" id="660596"/>
    <lineage>
        <taxon>Bacteria</taxon>
        <taxon>Pseudomonadati</taxon>
        <taxon>Pseudomonadota</taxon>
        <taxon>Gammaproteobacteria</taxon>
        <taxon>Enterobacterales</taxon>
        <taxon>Erwiniaceae</taxon>
        <taxon>Pantoea</taxon>
    </lineage>
</organism>
<reference evidence="2 3" key="1">
    <citation type="submission" date="2016-10" db="EMBL/GenBank/DDBJ databases">
        <title>Complete Genome Assembly of Pantoea stewartii subsp. stewartii DC283, a Corn Pathogen.</title>
        <authorList>
            <person name="Duong D.A."/>
            <person name="Stevens A.M."/>
            <person name="Jensen R.V."/>
        </authorList>
    </citation>
    <scope>NUCLEOTIDE SEQUENCE [LARGE SCALE GENOMIC DNA]</scope>
    <source>
        <strain evidence="2 3">DC283</strain>
    </source>
</reference>
<dbReference type="InterPro" id="IPR006450">
    <property type="entry name" value="Phage_HK97_gp6-like"/>
</dbReference>
<evidence type="ECO:0008006" key="4">
    <source>
        <dbReference type="Google" id="ProtNLM"/>
    </source>
</evidence>
<proteinExistence type="predicted"/>
<dbReference type="NCBIfam" id="TIGR01560">
    <property type="entry name" value="put_DNA_pack"/>
    <property type="match status" value="1"/>
</dbReference>
<name>A0ABM6KBX6_PANSE</name>
<evidence type="ECO:0000313" key="2">
    <source>
        <dbReference type="EMBL" id="ARF51991.1"/>
    </source>
</evidence>
<dbReference type="EMBL" id="CP017581">
    <property type="protein sequence ID" value="ARF51964.1"/>
    <property type="molecule type" value="Genomic_DNA"/>
</dbReference>
<keyword evidence="3" id="KW-1185">Reference proteome</keyword>
<protein>
    <recommendedName>
        <fullName evidence="4">Phage gp6-like head-tail connector protein</fullName>
    </recommendedName>
</protein>
<sequence>MNVLDVVPITELRQHIEMDSDDRDAVLTRYAQGSLDYCIRFCDDPRWKTASDLPSQVVNAMLLFFCDAFEHRGAQTDVQLYSNARANDLLLQVRNFRGVIDPPDERGS</sequence>
<gene>
    <name evidence="1" type="ORF">DSJ_16590</name>
    <name evidence="2" type="ORF">DSJ_18450</name>
</gene>
<evidence type="ECO:0000313" key="3">
    <source>
        <dbReference type="Proteomes" id="UP000192380"/>
    </source>
</evidence>
<accession>A0ABM6KBX6</accession>
<dbReference type="EMBL" id="CP017581">
    <property type="protein sequence ID" value="ARF51991.1"/>
    <property type="molecule type" value="Genomic_DNA"/>
</dbReference>
<dbReference type="Gene3D" id="1.10.3230.30">
    <property type="entry name" value="Phage gp6-like head-tail connector protein"/>
    <property type="match status" value="1"/>
</dbReference>
<evidence type="ECO:0000313" key="1">
    <source>
        <dbReference type="EMBL" id="ARF51964.1"/>
    </source>
</evidence>